<evidence type="ECO:0000313" key="3">
    <source>
        <dbReference type="Proteomes" id="UP000198263"/>
    </source>
</evidence>
<dbReference type="Proteomes" id="UP000198263">
    <property type="component" value="Unassembled WGS sequence"/>
</dbReference>
<accession>A0A658QW63</accession>
<keyword evidence="3" id="KW-1185">Reference proteome</keyword>
<sequence length="52" mass="5786">MFVAFLLLLPIGVAAIFALAMFADKVLHATREPKPATEAAPESPRRPKLRRR</sequence>
<reference evidence="2 3" key="1">
    <citation type="submission" date="2016-01" db="EMBL/GenBank/DDBJ databases">
        <authorList>
            <person name="Peeters C."/>
        </authorList>
    </citation>
    <scope>NUCLEOTIDE SEQUENCE [LARGE SCALE GENOMIC DNA]</scope>
    <source>
        <strain evidence="2">LMG 29315</strain>
    </source>
</reference>
<dbReference type="AlphaFoldDB" id="A0A658QW63"/>
<name>A0A658QW63_9BURK</name>
<feature type="region of interest" description="Disordered" evidence="1">
    <location>
        <begin position="32"/>
        <end position="52"/>
    </location>
</feature>
<evidence type="ECO:0000313" key="2">
    <source>
        <dbReference type="EMBL" id="SAL27256.1"/>
    </source>
</evidence>
<comment type="caution">
    <text evidence="2">The sequence shown here is derived from an EMBL/GenBank/DDBJ whole genome shotgun (WGS) entry which is preliminary data.</text>
</comment>
<organism evidence="2 3">
    <name type="scientific">Caballeronia concitans</name>
    <dbReference type="NCBI Taxonomy" id="1777133"/>
    <lineage>
        <taxon>Bacteria</taxon>
        <taxon>Pseudomonadati</taxon>
        <taxon>Pseudomonadota</taxon>
        <taxon>Betaproteobacteria</taxon>
        <taxon>Burkholderiales</taxon>
        <taxon>Burkholderiaceae</taxon>
        <taxon>Caballeronia</taxon>
    </lineage>
</organism>
<evidence type="ECO:0000256" key="1">
    <source>
        <dbReference type="SAM" id="MobiDB-lite"/>
    </source>
</evidence>
<protein>
    <submittedName>
        <fullName evidence="2">Uncharacterized protein</fullName>
    </submittedName>
</protein>
<proteinExistence type="predicted"/>
<dbReference type="EMBL" id="FCNV02000003">
    <property type="protein sequence ID" value="SAL27256.1"/>
    <property type="molecule type" value="Genomic_DNA"/>
</dbReference>
<dbReference type="RefSeq" id="WP_159459356.1">
    <property type="nucleotide sequence ID" value="NZ_FCNV02000003.1"/>
</dbReference>
<gene>
    <name evidence="2" type="ORF">AWB72_02147</name>
</gene>